<comment type="caution">
    <text evidence="4">The sequence shown here is derived from an EMBL/GenBank/DDBJ whole genome shotgun (WGS) entry which is preliminary data.</text>
</comment>
<evidence type="ECO:0000256" key="2">
    <source>
        <dbReference type="ARBA" id="ARBA00022801"/>
    </source>
</evidence>
<dbReference type="PROSITE" id="PS00893">
    <property type="entry name" value="NUDIX_BOX"/>
    <property type="match status" value="1"/>
</dbReference>
<comment type="cofactor">
    <cofactor evidence="1">
        <name>Mg(2+)</name>
        <dbReference type="ChEBI" id="CHEBI:18420"/>
    </cofactor>
</comment>
<dbReference type="AlphaFoldDB" id="A0AAW9MVQ5"/>
<evidence type="ECO:0000313" key="5">
    <source>
        <dbReference type="Proteomes" id="UP001357733"/>
    </source>
</evidence>
<evidence type="ECO:0000259" key="3">
    <source>
        <dbReference type="PROSITE" id="PS51462"/>
    </source>
</evidence>
<keyword evidence="2 4" id="KW-0378">Hydrolase</keyword>
<sequence>MIEYWDLYDKNFIKLDGYSHIRGRRIPKGYYHLVVNTIVKSGEYFLFMKRDPNKASYPGYYELTAGGSCLKGERPFHAAKRELYEETGIRAKNIERLYFYKSNAAFYMGFIYETNKDKENIRYQEGETVGHRWVRKSDLRDFIDGHKVATKSLRRYLLKFNESI</sequence>
<dbReference type="EMBL" id="JAYKOT010000001">
    <property type="protein sequence ID" value="MEB3428640.1"/>
    <property type="molecule type" value="Genomic_DNA"/>
</dbReference>
<dbReference type="Proteomes" id="UP001357733">
    <property type="component" value="Unassembled WGS sequence"/>
</dbReference>
<dbReference type="Pfam" id="PF00293">
    <property type="entry name" value="NUDIX"/>
    <property type="match status" value="1"/>
</dbReference>
<dbReference type="RefSeq" id="WP_324618678.1">
    <property type="nucleotide sequence ID" value="NZ_JAYKOT010000001.1"/>
</dbReference>
<proteinExistence type="predicted"/>
<organism evidence="4 5">
    <name type="scientific">Citroniella saccharovorans</name>
    <dbReference type="NCBI Taxonomy" id="2053367"/>
    <lineage>
        <taxon>Bacteria</taxon>
        <taxon>Bacillati</taxon>
        <taxon>Bacillota</taxon>
        <taxon>Tissierellia</taxon>
        <taxon>Tissierellales</taxon>
        <taxon>Peptoniphilaceae</taxon>
        <taxon>Citroniella</taxon>
    </lineage>
</organism>
<dbReference type="InterPro" id="IPR000086">
    <property type="entry name" value="NUDIX_hydrolase_dom"/>
</dbReference>
<dbReference type="Gene3D" id="3.90.79.10">
    <property type="entry name" value="Nucleoside Triphosphate Pyrophosphohydrolase"/>
    <property type="match status" value="1"/>
</dbReference>
<dbReference type="PANTHER" id="PTHR43046">
    <property type="entry name" value="GDP-MANNOSE MANNOSYL HYDROLASE"/>
    <property type="match status" value="1"/>
</dbReference>
<dbReference type="EC" id="3.6.-.-" evidence="4"/>
<evidence type="ECO:0000256" key="1">
    <source>
        <dbReference type="ARBA" id="ARBA00001946"/>
    </source>
</evidence>
<feature type="domain" description="Nudix hydrolase" evidence="3">
    <location>
        <begin position="30"/>
        <end position="161"/>
    </location>
</feature>
<dbReference type="InterPro" id="IPR020084">
    <property type="entry name" value="NUDIX_hydrolase_CS"/>
</dbReference>
<dbReference type="PANTHER" id="PTHR43046:SF14">
    <property type="entry name" value="MUTT_NUDIX FAMILY PROTEIN"/>
    <property type="match status" value="1"/>
</dbReference>
<reference evidence="4 5" key="1">
    <citation type="submission" date="2024-01" db="EMBL/GenBank/DDBJ databases">
        <title>Complete genome sequence of Citroniella saccharovorans strain M6.X9, isolated from human fecal sample.</title>
        <authorList>
            <person name="Cheng G."/>
            <person name="Westerholm M."/>
            <person name="Schnurer A."/>
        </authorList>
    </citation>
    <scope>NUCLEOTIDE SEQUENCE [LARGE SCALE GENOMIC DNA]</scope>
    <source>
        <strain evidence="4 5">DSM 29873</strain>
    </source>
</reference>
<keyword evidence="5" id="KW-1185">Reference proteome</keyword>
<evidence type="ECO:0000313" key="4">
    <source>
        <dbReference type="EMBL" id="MEB3428640.1"/>
    </source>
</evidence>
<dbReference type="CDD" id="cd04693">
    <property type="entry name" value="NUDIX_Hydrolase"/>
    <property type="match status" value="1"/>
</dbReference>
<dbReference type="PROSITE" id="PS51462">
    <property type="entry name" value="NUDIX"/>
    <property type="match status" value="1"/>
</dbReference>
<dbReference type="GO" id="GO:0016787">
    <property type="term" value="F:hydrolase activity"/>
    <property type="evidence" value="ECO:0007669"/>
    <property type="project" value="UniProtKB-KW"/>
</dbReference>
<name>A0AAW9MVQ5_9FIRM</name>
<dbReference type="SUPFAM" id="SSF55811">
    <property type="entry name" value="Nudix"/>
    <property type="match status" value="1"/>
</dbReference>
<dbReference type="InterPro" id="IPR015797">
    <property type="entry name" value="NUDIX_hydrolase-like_dom_sf"/>
</dbReference>
<accession>A0AAW9MVQ5</accession>
<gene>
    <name evidence="4" type="ORF">VLK81_01135</name>
</gene>
<protein>
    <submittedName>
        <fullName evidence="4">NUDIX hydrolase</fullName>
        <ecNumber evidence="4">3.6.-.-</ecNumber>
    </submittedName>
</protein>